<evidence type="ECO:0000256" key="1">
    <source>
        <dbReference type="SAM" id="Phobius"/>
    </source>
</evidence>
<keyword evidence="1" id="KW-1133">Transmembrane helix</keyword>
<feature type="transmembrane region" description="Helical" evidence="1">
    <location>
        <begin position="24"/>
        <end position="42"/>
    </location>
</feature>
<organism evidence="2">
    <name type="scientific">Bellilinea caldifistulae</name>
    <dbReference type="NCBI Taxonomy" id="360411"/>
    <lineage>
        <taxon>Bacteria</taxon>
        <taxon>Bacillati</taxon>
        <taxon>Chloroflexota</taxon>
        <taxon>Anaerolineae</taxon>
        <taxon>Anaerolineales</taxon>
        <taxon>Anaerolineaceae</taxon>
        <taxon>Bellilinea</taxon>
    </lineage>
</organism>
<sequence length="268" mass="29687">MTARIPMTPSYNPLDDLNAALRNWWLIVLLMTAGVILGWIFYQIQPPLYEARAEIALNIDLSRTGTLSDKNQDILINTTGRVMASAAIMDDLRQQAVQAGWLLPDSNPRRVFFIERKAESFILRVQHRNPQAALALTDRWSDLALRALESASLHALQVDLLERYLDGLTVCLQQQATGGVEINPCPVQNLSTLQAEIAATGEQLLSARASARGIISGIRFTLTQPAALLPEPVQFQRSTYLLAGALMGLVLALMAIHLRLPDRLSKRE</sequence>
<evidence type="ECO:0008006" key="3">
    <source>
        <dbReference type="Google" id="ProtNLM"/>
    </source>
</evidence>
<keyword evidence="1" id="KW-0812">Transmembrane</keyword>
<gene>
    <name evidence="2" type="ORF">ENT17_01105</name>
</gene>
<evidence type="ECO:0000313" key="2">
    <source>
        <dbReference type="EMBL" id="HGS86198.1"/>
    </source>
</evidence>
<protein>
    <recommendedName>
        <fullName evidence="3">Polysaccharide chain length determinant N-terminal domain-containing protein</fullName>
    </recommendedName>
</protein>
<name>A0A7C4KXY3_9CHLR</name>
<dbReference type="EMBL" id="DSXR01000015">
    <property type="protein sequence ID" value="HGS86198.1"/>
    <property type="molecule type" value="Genomic_DNA"/>
</dbReference>
<proteinExistence type="predicted"/>
<accession>A0A7C4KXY3</accession>
<feature type="transmembrane region" description="Helical" evidence="1">
    <location>
        <begin position="240"/>
        <end position="260"/>
    </location>
</feature>
<keyword evidence="1" id="KW-0472">Membrane</keyword>
<comment type="caution">
    <text evidence="2">The sequence shown here is derived from an EMBL/GenBank/DDBJ whole genome shotgun (WGS) entry which is preliminary data.</text>
</comment>
<reference evidence="2" key="1">
    <citation type="journal article" date="2020" name="mSystems">
        <title>Genome- and Community-Level Interaction Insights into Carbon Utilization and Element Cycling Functions of Hydrothermarchaeota in Hydrothermal Sediment.</title>
        <authorList>
            <person name="Zhou Z."/>
            <person name="Liu Y."/>
            <person name="Xu W."/>
            <person name="Pan J."/>
            <person name="Luo Z.H."/>
            <person name="Li M."/>
        </authorList>
    </citation>
    <scope>NUCLEOTIDE SEQUENCE [LARGE SCALE GENOMIC DNA]</scope>
    <source>
        <strain evidence="2">SpSt-556</strain>
    </source>
</reference>
<dbReference type="AlphaFoldDB" id="A0A7C4KXY3"/>